<proteinExistence type="predicted"/>
<dbReference type="AlphaFoldDB" id="A0A9N7YRJ3"/>
<dbReference type="EMBL" id="CADEAL010001764">
    <property type="protein sequence ID" value="CAB1435340.1"/>
    <property type="molecule type" value="Genomic_DNA"/>
</dbReference>
<name>A0A9N7YRJ3_PLEPL</name>
<evidence type="ECO:0000256" key="1">
    <source>
        <dbReference type="SAM" id="MobiDB-lite"/>
    </source>
</evidence>
<keyword evidence="3" id="KW-1185">Reference proteome</keyword>
<feature type="region of interest" description="Disordered" evidence="1">
    <location>
        <begin position="103"/>
        <end position="127"/>
    </location>
</feature>
<organism evidence="2 3">
    <name type="scientific">Pleuronectes platessa</name>
    <name type="common">European plaice</name>
    <dbReference type="NCBI Taxonomy" id="8262"/>
    <lineage>
        <taxon>Eukaryota</taxon>
        <taxon>Metazoa</taxon>
        <taxon>Chordata</taxon>
        <taxon>Craniata</taxon>
        <taxon>Vertebrata</taxon>
        <taxon>Euteleostomi</taxon>
        <taxon>Actinopterygii</taxon>
        <taxon>Neopterygii</taxon>
        <taxon>Teleostei</taxon>
        <taxon>Neoteleostei</taxon>
        <taxon>Acanthomorphata</taxon>
        <taxon>Carangaria</taxon>
        <taxon>Pleuronectiformes</taxon>
        <taxon>Pleuronectoidei</taxon>
        <taxon>Pleuronectidae</taxon>
        <taxon>Pleuronectes</taxon>
    </lineage>
</organism>
<sequence length="127" mass="13848">TVDAGTGGDLNKRMLEMSTIASVEEREAALINSHIHFDRDVRATTAPTDEHDIPHESITRDLRVPHAESESEWHRVRSQGAAGVVGEAECRGAREESEQLICDRSARTEQSHALPAGAVHSLRADSS</sequence>
<reference evidence="2" key="1">
    <citation type="submission" date="2020-03" db="EMBL/GenBank/DDBJ databases">
        <authorList>
            <person name="Weist P."/>
        </authorList>
    </citation>
    <scope>NUCLEOTIDE SEQUENCE</scope>
</reference>
<accession>A0A9N7YRJ3</accession>
<feature type="compositionally biased region" description="Basic and acidic residues" evidence="1">
    <location>
        <begin position="64"/>
        <end position="75"/>
    </location>
</feature>
<comment type="caution">
    <text evidence="2">The sequence shown here is derived from an EMBL/GenBank/DDBJ whole genome shotgun (WGS) entry which is preliminary data.</text>
</comment>
<feature type="non-terminal residue" evidence="2">
    <location>
        <position position="1"/>
    </location>
</feature>
<evidence type="ECO:0000313" key="3">
    <source>
        <dbReference type="Proteomes" id="UP001153269"/>
    </source>
</evidence>
<evidence type="ECO:0000313" key="2">
    <source>
        <dbReference type="EMBL" id="CAB1435340.1"/>
    </source>
</evidence>
<protein>
    <submittedName>
        <fullName evidence="2">Uncharacterized protein</fullName>
    </submittedName>
</protein>
<feature type="region of interest" description="Disordered" evidence="1">
    <location>
        <begin position="64"/>
        <end position="84"/>
    </location>
</feature>
<gene>
    <name evidence="2" type="ORF">PLEPLA_LOCUS23423</name>
</gene>
<dbReference type="Proteomes" id="UP001153269">
    <property type="component" value="Unassembled WGS sequence"/>
</dbReference>